<keyword evidence="2" id="KW-1185">Reference proteome</keyword>
<gene>
    <name evidence="1" type="ORF">C7M84_006139</name>
</gene>
<reference evidence="1 2" key="2">
    <citation type="submission" date="2019-01" db="EMBL/GenBank/DDBJ databases">
        <title>The decoding of complex shrimp genome reveals the adaptation for benthos swimmer, frequently molting mechanism and breeding impact on genome.</title>
        <authorList>
            <person name="Sun Y."/>
            <person name="Gao Y."/>
            <person name="Yu Y."/>
        </authorList>
    </citation>
    <scope>NUCLEOTIDE SEQUENCE [LARGE SCALE GENOMIC DNA]</scope>
    <source>
        <tissue evidence="1">Muscle</tissue>
    </source>
</reference>
<name>A0A3R7P4Q2_PENVA</name>
<comment type="caution">
    <text evidence="1">The sequence shown here is derived from an EMBL/GenBank/DDBJ whole genome shotgun (WGS) entry which is preliminary data.</text>
</comment>
<proteinExistence type="predicted"/>
<dbReference type="Proteomes" id="UP000283509">
    <property type="component" value="Unassembled WGS sequence"/>
</dbReference>
<sequence>MTVYAVYPEPTVHSGLYSADRGGFFDQVTPLEWHKIVYDNQSVAYSYYEKVFQIDADTPLDTVFLTTVGVTKSDNNYISLETKRSYDQTWQERGCAPLRTQEYQVVHYSTDRTTCRGKRMPTGPDPLTAKVTCEEGYRAEGSH</sequence>
<evidence type="ECO:0000313" key="1">
    <source>
        <dbReference type="EMBL" id="ROT75328.1"/>
    </source>
</evidence>
<evidence type="ECO:0000313" key="2">
    <source>
        <dbReference type="Proteomes" id="UP000283509"/>
    </source>
</evidence>
<accession>A0A3R7P4Q2</accession>
<dbReference type="EMBL" id="QCYY01001785">
    <property type="protein sequence ID" value="ROT75328.1"/>
    <property type="molecule type" value="Genomic_DNA"/>
</dbReference>
<reference evidence="1 2" key="1">
    <citation type="submission" date="2018-04" db="EMBL/GenBank/DDBJ databases">
        <authorList>
            <person name="Zhang X."/>
            <person name="Yuan J."/>
            <person name="Li F."/>
            <person name="Xiang J."/>
        </authorList>
    </citation>
    <scope>NUCLEOTIDE SEQUENCE [LARGE SCALE GENOMIC DNA]</scope>
    <source>
        <tissue evidence="1">Muscle</tissue>
    </source>
</reference>
<organism evidence="1 2">
    <name type="scientific">Penaeus vannamei</name>
    <name type="common">Whiteleg shrimp</name>
    <name type="synonym">Litopenaeus vannamei</name>
    <dbReference type="NCBI Taxonomy" id="6689"/>
    <lineage>
        <taxon>Eukaryota</taxon>
        <taxon>Metazoa</taxon>
        <taxon>Ecdysozoa</taxon>
        <taxon>Arthropoda</taxon>
        <taxon>Crustacea</taxon>
        <taxon>Multicrustacea</taxon>
        <taxon>Malacostraca</taxon>
        <taxon>Eumalacostraca</taxon>
        <taxon>Eucarida</taxon>
        <taxon>Decapoda</taxon>
        <taxon>Dendrobranchiata</taxon>
        <taxon>Penaeoidea</taxon>
        <taxon>Penaeidae</taxon>
        <taxon>Penaeus</taxon>
    </lineage>
</organism>
<dbReference type="OrthoDB" id="6345657at2759"/>
<dbReference type="AlphaFoldDB" id="A0A3R7P4Q2"/>
<protein>
    <submittedName>
        <fullName evidence="1">Uncharacterized protein</fullName>
    </submittedName>
</protein>